<keyword evidence="2" id="KW-1185">Reference proteome</keyword>
<dbReference type="EMBL" id="JWZT01000621">
    <property type="protein sequence ID" value="KII73891.1"/>
    <property type="molecule type" value="Genomic_DNA"/>
</dbReference>
<gene>
    <name evidence="1" type="ORF">RF11_04992</name>
</gene>
<dbReference type="Proteomes" id="UP000031668">
    <property type="component" value="Unassembled WGS sequence"/>
</dbReference>
<proteinExistence type="predicted"/>
<protein>
    <submittedName>
        <fullName evidence="1">Uncharacterized protein</fullName>
    </submittedName>
</protein>
<evidence type="ECO:0000313" key="1">
    <source>
        <dbReference type="EMBL" id="KII73891.1"/>
    </source>
</evidence>
<name>A0A0C2N2L6_THEKT</name>
<comment type="caution">
    <text evidence="1">The sequence shown here is derived from an EMBL/GenBank/DDBJ whole genome shotgun (WGS) entry which is preliminary data.</text>
</comment>
<dbReference type="AlphaFoldDB" id="A0A0C2N2L6"/>
<sequence length="150" mass="16319">MELYSVSVHATEKTFEKKMAYTITKSAAQTCTAADKLDAPYQIGAANYQSLFFASFYYSDYFMVEHFIIKSGVAGSGEATGALDRASMGVTTASSDANLPKPSSLPKLDGNDLPGLLEGQEYGLTFMNHHDKNKAFYILPPPKGSLKLKK</sequence>
<reference evidence="1 2" key="1">
    <citation type="journal article" date="2014" name="Genome Biol. Evol.">
        <title>The genome of the myxosporean Thelohanellus kitauei shows adaptations to nutrient acquisition within its fish host.</title>
        <authorList>
            <person name="Yang Y."/>
            <person name="Xiong J."/>
            <person name="Zhou Z."/>
            <person name="Huo F."/>
            <person name="Miao W."/>
            <person name="Ran C."/>
            <person name="Liu Y."/>
            <person name="Zhang J."/>
            <person name="Feng J."/>
            <person name="Wang M."/>
            <person name="Wang M."/>
            <person name="Wang L."/>
            <person name="Yao B."/>
        </authorList>
    </citation>
    <scope>NUCLEOTIDE SEQUENCE [LARGE SCALE GENOMIC DNA]</scope>
    <source>
        <strain evidence="1">Wuqing</strain>
    </source>
</reference>
<organism evidence="1 2">
    <name type="scientific">Thelohanellus kitauei</name>
    <name type="common">Myxosporean</name>
    <dbReference type="NCBI Taxonomy" id="669202"/>
    <lineage>
        <taxon>Eukaryota</taxon>
        <taxon>Metazoa</taxon>
        <taxon>Cnidaria</taxon>
        <taxon>Myxozoa</taxon>
        <taxon>Myxosporea</taxon>
        <taxon>Bivalvulida</taxon>
        <taxon>Platysporina</taxon>
        <taxon>Myxobolidae</taxon>
        <taxon>Thelohanellus</taxon>
    </lineage>
</organism>
<accession>A0A0C2N2L6</accession>
<evidence type="ECO:0000313" key="2">
    <source>
        <dbReference type="Proteomes" id="UP000031668"/>
    </source>
</evidence>